<name>A0A9N8H1K6_9STRA</name>
<comment type="caution">
    <text evidence="2">The sequence shown here is derived from an EMBL/GenBank/DDBJ whole genome shotgun (WGS) entry which is preliminary data.</text>
</comment>
<evidence type="ECO:0000313" key="2">
    <source>
        <dbReference type="EMBL" id="CAB9496422.1"/>
    </source>
</evidence>
<dbReference type="AlphaFoldDB" id="A0A9N8H1K6"/>
<dbReference type="EMBL" id="CAICTM010000005">
    <property type="protein sequence ID" value="CAB9496422.1"/>
    <property type="molecule type" value="Genomic_DNA"/>
</dbReference>
<proteinExistence type="predicted"/>
<feature type="compositionally biased region" description="Polar residues" evidence="1">
    <location>
        <begin position="23"/>
        <end position="36"/>
    </location>
</feature>
<protein>
    <submittedName>
        <fullName evidence="2">Uncharacterized protein</fullName>
    </submittedName>
</protein>
<feature type="compositionally biased region" description="Basic and acidic residues" evidence="1">
    <location>
        <begin position="69"/>
        <end position="92"/>
    </location>
</feature>
<evidence type="ECO:0000256" key="1">
    <source>
        <dbReference type="SAM" id="MobiDB-lite"/>
    </source>
</evidence>
<gene>
    <name evidence="2" type="ORF">SEMRO_5_G003970.1</name>
</gene>
<keyword evidence="3" id="KW-1185">Reference proteome</keyword>
<evidence type="ECO:0000313" key="3">
    <source>
        <dbReference type="Proteomes" id="UP001153069"/>
    </source>
</evidence>
<feature type="region of interest" description="Disordered" evidence="1">
    <location>
        <begin position="1"/>
        <end position="42"/>
    </location>
</feature>
<sequence length="262" mass="28153">MSMNSNNEAEDLVECHESGNDGGSTSRDNGTGSSIAHQIVRDHAEKRRLEAAAEYARRHAHAVGAHAVDSAEHSHLGESKAKREARASRRADPPGAMAQDVTTRFQEKQNKRTATTCTALASVAKVVAMSLPPVEAVAETSFGQTRFQEKQRKRIAYSAAAGTGAPGTVAAKSFRGLDTISSETKETSFPYYRGGECVHDTISRETGKPVYNTTTTAATAAVLSRVIRAETRTATAEEIDEDSPPSSQQEALIPRAVAERRR</sequence>
<reference evidence="2" key="1">
    <citation type="submission" date="2020-06" db="EMBL/GenBank/DDBJ databases">
        <authorList>
            <consortium name="Plant Systems Biology data submission"/>
        </authorList>
    </citation>
    <scope>NUCLEOTIDE SEQUENCE</scope>
    <source>
        <strain evidence="2">D6</strain>
    </source>
</reference>
<dbReference type="Proteomes" id="UP001153069">
    <property type="component" value="Unassembled WGS sequence"/>
</dbReference>
<feature type="region of interest" description="Disordered" evidence="1">
    <location>
        <begin position="233"/>
        <end position="262"/>
    </location>
</feature>
<accession>A0A9N8H1K6</accession>
<feature type="region of interest" description="Disordered" evidence="1">
    <location>
        <begin position="60"/>
        <end position="109"/>
    </location>
</feature>
<organism evidence="2 3">
    <name type="scientific">Seminavis robusta</name>
    <dbReference type="NCBI Taxonomy" id="568900"/>
    <lineage>
        <taxon>Eukaryota</taxon>
        <taxon>Sar</taxon>
        <taxon>Stramenopiles</taxon>
        <taxon>Ochrophyta</taxon>
        <taxon>Bacillariophyta</taxon>
        <taxon>Bacillariophyceae</taxon>
        <taxon>Bacillariophycidae</taxon>
        <taxon>Naviculales</taxon>
        <taxon>Naviculaceae</taxon>
        <taxon>Seminavis</taxon>
    </lineage>
</organism>